<dbReference type="GO" id="GO:0030154">
    <property type="term" value="P:cell differentiation"/>
    <property type="evidence" value="ECO:0007669"/>
    <property type="project" value="TreeGrafter"/>
</dbReference>
<dbReference type="PROSITE" id="PS50061">
    <property type="entry name" value="ETS_DOMAIN_3"/>
    <property type="match status" value="1"/>
</dbReference>
<feature type="compositionally biased region" description="Low complexity" evidence="6">
    <location>
        <begin position="103"/>
        <end position="129"/>
    </location>
</feature>
<dbReference type="AlphaFoldDB" id="A0A9J6CC79"/>
<comment type="similarity">
    <text evidence="2 5">Belongs to the ETS family.</text>
</comment>
<feature type="region of interest" description="Disordered" evidence="6">
    <location>
        <begin position="103"/>
        <end position="173"/>
    </location>
</feature>
<dbReference type="PRINTS" id="PR00454">
    <property type="entry name" value="ETSDOMAIN"/>
</dbReference>
<dbReference type="EMBL" id="JADBJN010000002">
    <property type="protein sequence ID" value="KAG5679222.1"/>
    <property type="molecule type" value="Genomic_DNA"/>
</dbReference>
<evidence type="ECO:0000256" key="1">
    <source>
        <dbReference type="ARBA" id="ARBA00004123"/>
    </source>
</evidence>
<evidence type="ECO:0000256" key="2">
    <source>
        <dbReference type="ARBA" id="ARBA00005562"/>
    </source>
</evidence>
<evidence type="ECO:0000313" key="8">
    <source>
        <dbReference type="EMBL" id="KAG5679222.1"/>
    </source>
</evidence>
<name>A0A9J6CC79_POLVA</name>
<dbReference type="PANTHER" id="PTHR11849">
    <property type="entry name" value="ETS"/>
    <property type="match status" value="1"/>
</dbReference>
<comment type="subcellular location">
    <subcellularLocation>
        <location evidence="1 5">Nucleus</location>
    </subcellularLocation>
</comment>
<dbReference type="Gene3D" id="1.10.10.10">
    <property type="entry name" value="Winged helix-like DNA-binding domain superfamily/Winged helix DNA-binding domain"/>
    <property type="match status" value="1"/>
</dbReference>
<dbReference type="InterPro" id="IPR000418">
    <property type="entry name" value="Ets_dom"/>
</dbReference>
<proteinExistence type="inferred from homology"/>
<dbReference type="Proteomes" id="UP001107558">
    <property type="component" value="Chromosome 2"/>
</dbReference>
<dbReference type="GO" id="GO:0000981">
    <property type="term" value="F:DNA-binding transcription factor activity, RNA polymerase II-specific"/>
    <property type="evidence" value="ECO:0007669"/>
    <property type="project" value="TreeGrafter"/>
</dbReference>
<dbReference type="OrthoDB" id="10067219at2759"/>
<dbReference type="PROSITE" id="PS00345">
    <property type="entry name" value="ETS_DOMAIN_1"/>
    <property type="match status" value="1"/>
</dbReference>
<dbReference type="PROSITE" id="PS00346">
    <property type="entry name" value="ETS_DOMAIN_2"/>
    <property type="match status" value="1"/>
</dbReference>
<evidence type="ECO:0000259" key="7">
    <source>
        <dbReference type="PROSITE" id="PS50061"/>
    </source>
</evidence>
<evidence type="ECO:0000313" key="9">
    <source>
        <dbReference type="Proteomes" id="UP001107558"/>
    </source>
</evidence>
<gene>
    <name evidence="8" type="ORF">PVAND_008804</name>
</gene>
<dbReference type="InterPro" id="IPR036388">
    <property type="entry name" value="WH-like_DNA-bd_sf"/>
</dbReference>
<keyword evidence="3 5" id="KW-0238">DNA-binding</keyword>
<dbReference type="SUPFAM" id="SSF46785">
    <property type="entry name" value="Winged helix' DNA-binding domain"/>
    <property type="match status" value="1"/>
</dbReference>
<feature type="compositionally biased region" description="Polar residues" evidence="6">
    <location>
        <begin position="130"/>
        <end position="173"/>
    </location>
</feature>
<accession>A0A9J6CC79</accession>
<dbReference type="InterPro" id="IPR046328">
    <property type="entry name" value="ETS_fam"/>
</dbReference>
<dbReference type="GO" id="GO:0043565">
    <property type="term" value="F:sequence-specific DNA binding"/>
    <property type="evidence" value="ECO:0007669"/>
    <property type="project" value="InterPro"/>
</dbReference>
<evidence type="ECO:0000256" key="5">
    <source>
        <dbReference type="RuleBase" id="RU004019"/>
    </source>
</evidence>
<keyword evidence="9" id="KW-1185">Reference proteome</keyword>
<dbReference type="PANTHER" id="PTHR11849:SF304">
    <property type="entry name" value="DNA-BINDING PROTEIN D-ETS-3"/>
    <property type="match status" value="1"/>
</dbReference>
<dbReference type="Pfam" id="PF00178">
    <property type="entry name" value="Ets"/>
    <property type="match status" value="1"/>
</dbReference>
<dbReference type="SMART" id="SM00413">
    <property type="entry name" value="ETS"/>
    <property type="match status" value="1"/>
</dbReference>
<protein>
    <recommendedName>
        <fullName evidence="7">ETS domain-containing protein</fullName>
    </recommendedName>
</protein>
<evidence type="ECO:0000256" key="6">
    <source>
        <dbReference type="SAM" id="MobiDB-lite"/>
    </source>
</evidence>
<organism evidence="8 9">
    <name type="scientific">Polypedilum vanderplanki</name>
    <name type="common">Sleeping chironomid midge</name>
    <dbReference type="NCBI Taxonomy" id="319348"/>
    <lineage>
        <taxon>Eukaryota</taxon>
        <taxon>Metazoa</taxon>
        <taxon>Ecdysozoa</taxon>
        <taxon>Arthropoda</taxon>
        <taxon>Hexapoda</taxon>
        <taxon>Insecta</taxon>
        <taxon>Pterygota</taxon>
        <taxon>Neoptera</taxon>
        <taxon>Endopterygota</taxon>
        <taxon>Diptera</taxon>
        <taxon>Nematocera</taxon>
        <taxon>Chironomoidea</taxon>
        <taxon>Chironomidae</taxon>
        <taxon>Chironominae</taxon>
        <taxon>Polypedilum</taxon>
        <taxon>Polypedilum</taxon>
    </lineage>
</organism>
<keyword evidence="4 5" id="KW-0539">Nucleus</keyword>
<reference evidence="8" key="1">
    <citation type="submission" date="2021-03" db="EMBL/GenBank/DDBJ databases">
        <title>Chromosome level genome of the anhydrobiotic midge Polypedilum vanderplanki.</title>
        <authorList>
            <person name="Yoshida Y."/>
            <person name="Kikawada T."/>
            <person name="Gusev O."/>
        </authorList>
    </citation>
    <scope>NUCLEOTIDE SEQUENCE</scope>
    <source>
        <strain evidence="8">NIAS01</strain>
        <tissue evidence="8">Whole body or cell culture</tissue>
    </source>
</reference>
<dbReference type="FunFam" id="1.10.10.10:FF:000343">
    <property type="entry name" value="Ets at 65A, isoform C"/>
    <property type="match status" value="1"/>
</dbReference>
<feature type="domain" description="ETS" evidence="7">
    <location>
        <begin position="299"/>
        <end position="379"/>
    </location>
</feature>
<sequence length="472" mass="51872">MYESSCSYQSALDLKRTVSPSNSIIKTEDFSFGQCSSEWSSYRFHQSTFEQLKQSVEKAKAALQDRSFLGTSSAFSSDLYSSPRISDHNENISSSPLSNNVILSNTNNSSNPLNSNSINSSPNGSINVSQANHNHSQNDGLTSSLRINSVSHISGQSVSNNNESSTSKSRQQISVVSDKALISQNSSPSSDNIKSSKFASGSIQKHLATMIDIKNSSTEYLQRSSGTLNNISMIFESSYKTSWTTHSSQSSQGYTTNSLTTVSVGKTSLDSHSHFRQPDPYQMFGATSSRLASSGSGQIQLWQFLLELLSDSTNAGCITWEGTNGEFKLTDPDEVARRWGERKSKPNMNYDKLSRALRYYYDKNIMTKVHGKRYAYKFDFAGLAAATQPQATDASYKYQSDFLMSPYHGAKLSSFMSPHHSMTSSSASIFPSSLGYSTYMGSPTNLYPPHSMSNLHTSSHVTPHLGYASHYA</sequence>
<dbReference type="InterPro" id="IPR036390">
    <property type="entry name" value="WH_DNA-bd_sf"/>
</dbReference>
<dbReference type="GO" id="GO:0005634">
    <property type="term" value="C:nucleus"/>
    <property type="evidence" value="ECO:0007669"/>
    <property type="project" value="UniProtKB-SubCell"/>
</dbReference>
<evidence type="ECO:0000256" key="4">
    <source>
        <dbReference type="ARBA" id="ARBA00023242"/>
    </source>
</evidence>
<comment type="caution">
    <text evidence="8">The sequence shown here is derived from an EMBL/GenBank/DDBJ whole genome shotgun (WGS) entry which is preliminary data.</text>
</comment>
<evidence type="ECO:0000256" key="3">
    <source>
        <dbReference type="ARBA" id="ARBA00023125"/>
    </source>
</evidence>